<feature type="coiled-coil region" evidence="1">
    <location>
        <begin position="2"/>
        <end position="101"/>
    </location>
</feature>
<comment type="caution">
    <text evidence="2">The sequence shown here is derived from an EMBL/GenBank/DDBJ whole genome shotgun (WGS) entry which is preliminary data.</text>
</comment>
<organism evidence="2 3">
    <name type="scientific">Oedothorax gibbosus</name>
    <dbReference type="NCBI Taxonomy" id="931172"/>
    <lineage>
        <taxon>Eukaryota</taxon>
        <taxon>Metazoa</taxon>
        <taxon>Ecdysozoa</taxon>
        <taxon>Arthropoda</taxon>
        <taxon>Chelicerata</taxon>
        <taxon>Arachnida</taxon>
        <taxon>Araneae</taxon>
        <taxon>Araneomorphae</taxon>
        <taxon>Entelegynae</taxon>
        <taxon>Araneoidea</taxon>
        <taxon>Linyphiidae</taxon>
        <taxon>Erigoninae</taxon>
        <taxon>Oedothorax</taxon>
    </lineage>
</organism>
<accession>A0AAV6TE44</accession>
<evidence type="ECO:0000256" key="1">
    <source>
        <dbReference type="SAM" id="Coils"/>
    </source>
</evidence>
<dbReference type="AlphaFoldDB" id="A0AAV6TE44"/>
<evidence type="ECO:0000313" key="3">
    <source>
        <dbReference type="Proteomes" id="UP000827092"/>
    </source>
</evidence>
<proteinExistence type="predicted"/>
<reference evidence="2 3" key="1">
    <citation type="journal article" date="2022" name="Nat. Ecol. Evol.">
        <title>A masculinizing supergene underlies an exaggerated male reproductive morph in a spider.</title>
        <authorList>
            <person name="Hendrickx F."/>
            <person name="De Corte Z."/>
            <person name="Sonet G."/>
            <person name="Van Belleghem S.M."/>
            <person name="Kostlbacher S."/>
            <person name="Vangestel C."/>
        </authorList>
    </citation>
    <scope>NUCLEOTIDE SEQUENCE [LARGE SCALE GENOMIC DNA]</scope>
    <source>
        <strain evidence="2">W744_W776</strain>
    </source>
</reference>
<gene>
    <name evidence="2" type="ORF">JTE90_017299</name>
</gene>
<dbReference type="EMBL" id="JAFNEN010006210">
    <property type="protein sequence ID" value="KAG8156200.1"/>
    <property type="molecule type" value="Genomic_DNA"/>
</dbReference>
<evidence type="ECO:0000313" key="2">
    <source>
        <dbReference type="EMBL" id="KAG8156200.1"/>
    </source>
</evidence>
<keyword evidence="1" id="KW-0175">Coiled coil</keyword>
<name>A0AAV6TE44_9ARAC</name>
<feature type="non-terminal residue" evidence="2">
    <location>
        <position position="101"/>
    </location>
</feature>
<sequence length="101" mass="12039">MQEQIELDRKKLAERKDILEEERHKISRELEKRQHDLAGIKTDHDSLLQKLQGLEKQIIIGGENLLEKAQEQEKLLEESSKELEERKKKELELKKALEEKE</sequence>
<keyword evidence="3" id="KW-1185">Reference proteome</keyword>
<dbReference type="Proteomes" id="UP000827092">
    <property type="component" value="Unassembled WGS sequence"/>
</dbReference>
<protein>
    <submittedName>
        <fullName evidence="2">Uncharacterized protein</fullName>
    </submittedName>
</protein>